<feature type="transmembrane region" description="Helical" evidence="1">
    <location>
        <begin position="111"/>
        <end position="129"/>
    </location>
</feature>
<organism evidence="2 3">
    <name type="scientific">Pseudomonas tructae</name>
    <dbReference type="NCBI Taxonomy" id="2518644"/>
    <lineage>
        <taxon>Bacteria</taxon>
        <taxon>Pseudomonadati</taxon>
        <taxon>Pseudomonadota</taxon>
        <taxon>Gammaproteobacteria</taxon>
        <taxon>Pseudomonadales</taxon>
        <taxon>Pseudomonadaceae</taxon>
        <taxon>Pseudomonas</taxon>
    </lineage>
</organism>
<sequence length="148" mass="16556">MSRRQPQPRRATSASGALHNPRSKWLAFAGLCVLPVAGALQMLLSGQSWLPALAYPLASLASFLLYWRDKQQARNQAWRTPEKVLHASELLGGWPGALLAQQRFRHKTRKLSFQASFWGIVAVHQVFWVDHLLLGGRWLGAALAPVLR</sequence>
<dbReference type="EMBL" id="CP035952">
    <property type="protein sequence ID" value="QBF26707.1"/>
    <property type="molecule type" value="Genomic_DNA"/>
</dbReference>
<dbReference type="InterPro" id="IPR010718">
    <property type="entry name" value="DUF1294"/>
</dbReference>
<dbReference type="KEGG" id="ptk:EXN22_13750"/>
<evidence type="ECO:0000313" key="3">
    <source>
        <dbReference type="Proteomes" id="UP000291130"/>
    </source>
</evidence>
<feature type="transmembrane region" description="Helical" evidence="1">
    <location>
        <begin position="49"/>
        <end position="67"/>
    </location>
</feature>
<gene>
    <name evidence="2" type="ORF">EXN22_13750</name>
</gene>
<dbReference type="AlphaFoldDB" id="A0A411MIT1"/>
<reference evidence="2 3" key="1">
    <citation type="submission" date="2019-02" db="EMBL/GenBank/DDBJ databases">
        <title>Complete genome sequence of Pseudomonas sp. SNU WT1 isolated from rainbow trout.</title>
        <authorList>
            <person name="Oh W.T."/>
            <person name="Park S.C."/>
        </authorList>
    </citation>
    <scope>NUCLEOTIDE SEQUENCE [LARGE SCALE GENOMIC DNA]</scope>
    <source>
        <strain evidence="2 3">SNU WT1</strain>
    </source>
</reference>
<proteinExistence type="predicted"/>
<keyword evidence="1" id="KW-0812">Transmembrane</keyword>
<name>A0A411MIT1_9PSED</name>
<dbReference type="Pfam" id="PF06961">
    <property type="entry name" value="DUF1294"/>
    <property type="match status" value="1"/>
</dbReference>
<dbReference type="Proteomes" id="UP000291130">
    <property type="component" value="Chromosome"/>
</dbReference>
<protein>
    <submittedName>
        <fullName evidence="2">DUF1294 domain-containing protein</fullName>
    </submittedName>
</protein>
<keyword evidence="3" id="KW-1185">Reference proteome</keyword>
<keyword evidence="1" id="KW-0472">Membrane</keyword>
<dbReference type="OrthoDB" id="72963at2"/>
<keyword evidence="1" id="KW-1133">Transmembrane helix</keyword>
<evidence type="ECO:0000256" key="1">
    <source>
        <dbReference type="SAM" id="Phobius"/>
    </source>
</evidence>
<dbReference type="RefSeq" id="WP_130264574.1">
    <property type="nucleotide sequence ID" value="NZ_CP035952.1"/>
</dbReference>
<accession>A0A411MIT1</accession>
<evidence type="ECO:0000313" key="2">
    <source>
        <dbReference type="EMBL" id="QBF26707.1"/>
    </source>
</evidence>
<feature type="transmembrane region" description="Helical" evidence="1">
    <location>
        <begin position="25"/>
        <end position="43"/>
    </location>
</feature>